<evidence type="ECO:0000256" key="5">
    <source>
        <dbReference type="PROSITE-ProRule" id="PRU00169"/>
    </source>
</evidence>
<dbReference type="OrthoDB" id="651456at2"/>
<dbReference type="CDD" id="cd17535">
    <property type="entry name" value="REC_NarL-like"/>
    <property type="match status" value="1"/>
</dbReference>
<dbReference type="CDD" id="cd06170">
    <property type="entry name" value="LuxR_C_like"/>
    <property type="match status" value="1"/>
</dbReference>
<dbReference type="Pfam" id="PF00196">
    <property type="entry name" value="GerE"/>
    <property type="match status" value="1"/>
</dbReference>
<evidence type="ECO:0000256" key="3">
    <source>
        <dbReference type="ARBA" id="ARBA00023125"/>
    </source>
</evidence>
<dbReference type="SUPFAM" id="SSF46894">
    <property type="entry name" value="C-terminal effector domain of the bipartite response regulators"/>
    <property type="match status" value="1"/>
</dbReference>
<dbReference type="GO" id="GO:0003677">
    <property type="term" value="F:DNA binding"/>
    <property type="evidence" value="ECO:0007669"/>
    <property type="project" value="UniProtKB-KW"/>
</dbReference>
<dbReference type="GO" id="GO:0006355">
    <property type="term" value="P:regulation of DNA-templated transcription"/>
    <property type="evidence" value="ECO:0007669"/>
    <property type="project" value="InterPro"/>
</dbReference>
<dbReference type="PANTHER" id="PTHR43214">
    <property type="entry name" value="TWO-COMPONENT RESPONSE REGULATOR"/>
    <property type="match status" value="1"/>
</dbReference>
<dbReference type="PROSITE" id="PS50110">
    <property type="entry name" value="RESPONSE_REGULATORY"/>
    <property type="match status" value="1"/>
</dbReference>
<proteinExistence type="predicted"/>
<dbReference type="InterPro" id="IPR001789">
    <property type="entry name" value="Sig_transdc_resp-reg_receiver"/>
</dbReference>
<accession>A0A4Q7MWZ1</accession>
<dbReference type="RefSeq" id="WP_130542982.1">
    <property type="nucleotide sequence ID" value="NZ_CP042431.1"/>
</dbReference>
<evidence type="ECO:0000259" key="6">
    <source>
        <dbReference type="PROSITE" id="PS50043"/>
    </source>
</evidence>
<evidence type="ECO:0000313" key="8">
    <source>
        <dbReference type="EMBL" id="RZS72584.1"/>
    </source>
</evidence>
<gene>
    <name evidence="8" type="ORF">EV199_4505</name>
</gene>
<dbReference type="PANTHER" id="PTHR43214:SF41">
    <property type="entry name" value="NITRATE_NITRITE RESPONSE REGULATOR PROTEIN NARP"/>
    <property type="match status" value="1"/>
</dbReference>
<dbReference type="Proteomes" id="UP000293874">
    <property type="component" value="Unassembled WGS sequence"/>
</dbReference>
<evidence type="ECO:0000313" key="9">
    <source>
        <dbReference type="Proteomes" id="UP000293874"/>
    </source>
</evidence>
<dbReference type="GO" id="GO:0000160">
    <property type="term" value="P:phosphorelay signal transduction system"/>
    <property type="evidence" value="ECO:0007669"/>
    <property type="project" value="InterPro"/>
</dbReference>
<dbReference type="Pfam" id="PF00072">
    <property type="entry name" value="Response_reg"/>
    <property type="match status" value="1"/>
</dbReference>
<feature type="modified residue" description="4-aspartylphosphate" evidence="5">
    <location>
        <position position="59"/>
    </location>
</feature>
<dbReference type="AlphaFoldDB" id="A0A4Q7MWZ1"/>
<dbReference type="InterPro" id="IPR016032">
    <property type="entry name" value="Sig_transdc_resp-reg_C-effctor"/>
</dbReference>
<dbReference type="PROSITE" id="PS50043">
    <property type="entry name" value="HTH_LUXR_2"/>
    <property type="match status" value="1"/>
</dbReference>
<dbReference type="Gene3D" id="3.40.50.2300">
    <property type="match status" value="1"/>
</dbReference>
<feature type="domain" description="HTH luxR-type" evidence="6">
    <location>
        <begin position="153"/>
        <end position="218"/>
    </location>
</feature>
<keyword evidence="9" id="KW-1185">Reference proteome</keyword>
<dbReference type="InterPro" id="IPR011006">
    <property type="entry name" value="CheY-like_superfamily"/>
</dbReference>
<evidence type="ECO:0000256" key="4">
    <source>
        <dbReference type="ARBA" id="ARBA00023163"/>
    </source>
</evidence>
<keyword evidence="1 5" id="KW-0597">Phosphoprotein</keyword>
<name>A0A4Q7MWZ1_9BACT</name>
<sequence>MENKHAKYNSVLVIDDHKMVANGIKLLIGDLFENFYMAHDGASGMSKALQHFPKLIIVDYSLPDTTGEILVRELKYKIPSARVLAYTYTYSAETIVKMFQSGINGYVIKKENDDDFIRAIHVLMEGRDYFCSEARTHILNRFSNTDEDHTIRHLIANTKFSGKELELIRLLCRQMTTKEISSHLYLSERTVEQYRSSITRRIGARNLAGVIKFALQNGIIQLDEL</sequence>
<evidence type="ECO:0000256" key="1">
    <source>
        <dbReference type="ARBA" id="ARBA00022553"/>
    </source>
</evidence>
<feature type="domain" description="Response regulatory" evidence="7">
    <location>
        <begin position="10"/>
        <end position="124"/>
    </location>
</feature>
<reference evidence="8 9" key="1">
    <citation type="submission" date="2019-02" db="EMBL/GenBank/DDBJ databases">
        <title>Genomic Encyclopedia of Type Strains, Phase IV (KMG-IV): sequencing the most valuable type-strain genomes for metagenomic binning, comparative biology and taxonomic classification.</title>
        <authorList>
            <person name="Goeker M."/>
        </authorList>
    </citation>
    <scope>NUCLEOTIDE SEQUENCE [LARGE SCALE GENOMIC DNA]</scope>
    <source>
        <strain evidence="8 9">DSM 18116</strain>
    </source>
</reference>
<dbReference type="InterPro" id="IPR058245">
    <property type="entry name" value="NreC/VraR/RcsB-like_REC"/>
</dbReference>
<protein>
    <submittedName>
        <fullName evidence="8">DNA-binding NarL/FixJ family response regulator</fullName>
    </submittedName>
</protein>
<dbReference type="SMART" id="SM00448">
    <property type="entry name" value="REC"/>
    <property type="match status" value="1"/>
</dbReference>
<dbReference type="SUPFAM" id="SSF52172">
    <property type="entry name" value="CheY-like"/>
    <property type="match status" value="1"/>
</dbReference>
<dbReference type="EMBL" id="SGXA01000002">
    <property type="protein sequence ID" value="RZS72584.1"/>
    <property type="molecule type" value="Genomic_DNA"/>
</dbReference>
<keyword evidence="3 8" id="KW-0238">DNA-binding</keyword>
<dbReference type="InterPro" id="IPR000792">
    <property type="entry name" value="Tscrpt_reg_LuxR_C"/>
</dbReference>
<organism evidence="8 9">
    <name type="scientific">Pseudobacter ginsenosidimutans</name>
    <dbReference type="NCBI Taxonomy" id="661488"/>
    <lineage>
        <taxon>Bacteria</taxon>
        <taxon>Pseudomonadati</taxon>
        <taxon>Bacteroidota</taxon>
        <taxon>Chitinophagia</taxon>
        <taxon>Chitinophagales</taxon>
        <taxon>Chitinophagaceae</taxon>
        <taxon>Pseudobacter</taxon>
    </lineage>
</organism>
<keyword evidence="2" id="KW-0805">Transcription regulation</keyword>
<evidence type="ECO:0000259" key="7">
    <source>
        <dbReference type="PROSITE" id="PS50110"/>
    </source>
</evidence>
<evidence type="ECO:0000256" key="2">
    <source>
        <dbReference type="ARBA" id="ARBA00023015"/>
    </source>
</evidence>
<dbReference type="SMART" id="SM00421">
    <property type="entry name" value="HTH_LUXR"/>
    <property type="match status" value="1"/>
</dbReference>
<dbReference type="InterPro" id="IPR039420">
    <property type="entry name" value="WalR-like"/>
</dbReference>
<comment type="caution">
    <text evidence="8">The sequence shown here is derived from an EMBL/GenBank/DDBJ whole genome shotgun (WGS) entry which is preliminary data.</text>
</comment>
<keyword evidence="4" id="KW-0804">Transcription</keyword>